<organism evidence="1 2">
    <name type="scientific">Rhabditophanes sp. KR3021</name>
    <dbReference type="NCBI Taxonomy" id="114890"/>
    <lineage>
        <taxon>Eukaryota</taxon>
        <taxon>Metazoa</taxon>
        <taxon>Ecdysozoa</taxon>
        <taxon>Nematoda</taxon>
        <taxon>Chromadorea</taxon>
        <taxon>Rhabditida</taxon>
        <taxon>Tylenchina</taxon>
        <taxon>Panagrolaimomorpha</taxon>
        <taxon>Strongyloidoidea</taxon>
        <taxon>Alloionematidae</taxon>
        <taxon>Rhabditophanes</taxon>
    </lineage>
</organism>
<sequence>MVGESNFGLQTSLIFGLLIVTAVAGLIPLYLVHKTKSKVRTARSVLMRDKILSMLSCYGGGVFYAVCFLDIFPHIDKKYAEFKELSEYNSDLPVTQLLLCFGFFLVYFLEEVSVKCLGNSHSHNHVSIDIVKDQKSPANPFIESSRRQSLISMERKLSSHLAKAIADGEKDDISVDEAKTSMFKSIIFAIIMSFHSILEGVALGVKDDMSAMWMLFISLLIHKGIESFSVGLHVSKTNASKIKMIVITIVVYAFMTPIGAGIGIILQNLPMSEVVRVGIILVLECLAGGTFIYVTFLELIANERANPHDNVQQLLSISAGFITITVLQIYAHGNH</sequence>
<evidence type="ECO:0000313" key="1">
    <source>
        <dbReference type="Proteomes" id="UP000095286"/>
    </source>
</evidence>
<protein>
    <submittedName>
        <fullName evidence="2">Zinc transporter ZIP3</fullName>
    </submittedName>
</protein>
<evidence type="ECO:0000313" key="2">
    <source>
        <dbReference type="WBParaSite" id="RSKR_0001041300.1"/>
    </source>
</evidence>
<name>A0AC35UDY8_9BILA</name>
<dbReference type="WBParaSite" id="RSKR_0001041300.1">
    <property type="protein sequence ID" value="RSKR_0001041300.1"/>
    <property type="gene ID" value="RSKR_0001041300"/>
</dbReference>
<proteinExistence type="predicted"/>
<dbReference type="Proteomes" id="UP000095286">
    <property type="component" value="Unplaced"/>
</dbReference>
<accession>A0AC35UDY8</accession>
<reference evidence="2" key="1">
    <citation type="submission" date="2016-11" db="UniProtKB">
        <authorList>
            <consortium name="WormBaseParasite"/>
        </authorList>
    </citation>
    <scope>IDENTIFICATION</scope>
    <source>
        <strain evidence="2">KR3021</strain>
    </source>
</reference>